<protein>
    <submittedName>
        <fullName evidence="1">Uncharacterized protein</fullName>
    </submittedName>
</protein>
<evidence type="ECO:0000313" key="1">
    <source>
        <dbReference type="EMBL" id="EXM40274.1"/>
    </source>
</evidence>
<dbReference type="PATRIC" id="fig|1341156.4.peg.1149"/>
<accession>A0A011UHV8</accession>
<dbReference type="AlphaFoldDB" id="A0A011UHV8"/>
<name>A0A011UHV8_RUMAL</name>
<dbReference type="Proteomes" id="UP000021369">
    <property type="component" value="Unassembled WGS sequence"/>
</dbReference>
<dbReference type="EMBL" id="JEOB01000002">
    <property type="protein sequence ID" value="EXM40274.1"/>
    <property type="molecule type" value="Genomic_DNA"/>
</dbReference>
<dbReference type="RefSeq" id="WP_037287196.1">
    <property type="nucleotide sequence ID" value="NZ_JEOB01000002.1"/>
</dbReference>
<dbReference type="OrthoDB" id="9919231at2"/>
<proteinExistence type="predicted"/>
<gene>
    <name evidence="1" type="ORF">RASY3_09245</name>
</gene>
<organism evidence="1 2">
    <name type="scientific">Ruminococcus albus SY3</name>
    <dbReference type="NCBI Taxonomy" id="1341156"/>
    <lineage>
        <taxon>Bacteria</taxon>
        <taxon>Bacillati</taxon>
        <taxon>Bacillota</taxon>
        <taxon>Clostridia</taxon>
        <taxon>Eubacteriales</taxon>
        <taxon>Oscillospiraceae</taxon>
        <taxon>Ruminococcus</taxon>
    </lineage>
</organism>
<evidence type="ECO:0000313" key="2">
    <source>
        <dbReference type="Proteomes" id="UP000021369"/>
    </source>
</evidence>
<sequence length="144" mass="16514">MFYYIKITSETGKEIEIDGRDGSDIQKFLKSVCVCVDTVDDNVSNRASNVLNRVNVKLDIDSKTNSICKDLMDWALASSGEDVYRLVHIDVYDDKQVIRSFDIQKMFVEDYEEDFNGERDCSADLKLIQQANNAKNFLHDTARL</sequence>
<keyword evidence="2" id="KW-1185">Reference proteome</keyword>
<reference evidence="1 2" key="1">
    <citation type="submission" date="2013-06" db="EMBL/GenBank/DDBJ databases">
        <title>Rumen cellulosomics: divergent fiber-degrading strategies revealed by comparative genome-wide analysis of six Ruminococcal strains.</title>
        <authorList>
            <person name="Dassa B."/>
            <person name="Borovok I."/>
            <person name="Lamed R."/>
            <person name="Flint H."/>
            <person name="Yeoman C.J."/>
            <person name="White B."/>
            <person name="Bayer E.A."/>
        </authorList>
    </citation>
    <scope>NUCLEOTIDE SEQUENCE [LARGE SCALE GENOMIC DNA]</scope>
    <source>
        <strain evidence="1 2">SY3</strain>
    </source>
</reference>
<comment type="caution">
    <text evidence="1">The sequence shown here is derived from an EMBL/GenBank/DDBJ whole genome shotgun (WGS) entry which is preliminary data.</text>
</comment>